<evidence type="ECO:0000259" key="5">
    <source>
        <dbReference type="Pfam" id="PF13407"/>
    </source>
</evidence>
<reference evidence="6 7" key="1">
    <citation type="submission" date="2022-06" db="EMBL/GenBank/DDBJ databases">
        <title>Mesorhizobium sp. strain RP14 Genome sequencing and assembly.</title>
        <authorList>
            <person name="Kim I."/>
        </authorList>
    </citation>
    <scope>NUCLEOTIDE SEQUENCE [LARGE SCALE GENOMIC DNA]</scope>
    <source>
        <strain evidence="7">RP14(2022)</strain>
    </source>
</reference>
<feature type="domain" description="Periplasmic binding protein" evidence="5">
    <location>
        <begin position="30"/>
        <end position="285"/>
    </location>
</feature>
<keyword evidence="7" id="KW-1185">Reference proteome</keyword>
<comment type="subcellular location">
    <subcellularLocation>
        <location evidence="1">Cell envelope</location>
    </subcellularLocation>
</comment>
<dbReference type="EMBL" id="JAMXQS010000001">
    <property type="protein sequence ID" value="MCO6048486.1"/>
    <property type="molecule type" value="Genomic_DNA"/>
</dbReference>
<organism evidence="6 7">
    <name type="scientific">Mesorhizobium liriopis</name>
    <dbReference type="NCBI Taxonomy" id="2953882"/>
    <lineage>
        <taxon>Bacteria</taxon>
        <taxon>Pseudomonadati</taxon>
        <taxon>Pseudomonadota</taxon>
        <taxon>Alphaproteobacteria</taxon>
        <taxon>Hyphomicrobiales</taxon>
        <taxon>Phyllobacteriaceae</taxon>
        <taxon>Mesorhizobium</taxon>
    </lineage>
</organism>
<comment type="caution">
    <text evidence="6">The sequence shown here is derived from an EMBL/GenBank/DDBJ whole genome shotgun (WGS) entry which is preliminary data.</text>
</comment>
<dbReference type="Pfam" id="PF13407">
    <property type="entry name" value="Peripla_BP_4"/>
    <property type="match status" value="1"/>
</dbReference>
<dbReference type="SUPFAM" id="SSF53822">
    <property type="entry name" value="Periplasmic binding protein-like I"/>
    <property type="match status" value="1"/>
</dbReference>
<dbReference type="InterPro" id="IPR025997">
    <property type="entry name" value="SBP_2_dom"/>
</dbReference>
<feature type="chain" id="PRO_5045248426" evidence="4">
    <location>
        <begin position="24"/>
        <end position="342"/>
    </location>
</feature>
<accession>A0ABT1C3B2</accession>
<dbReference type="InterPro" id="IPR028082">
    <property type="entry name" value="Peripla_BP_I"/>
</dbReference>
<proteinExistence type="inferred from homology"/>
<evidence type="ECO:0000256" key="3">
    <source>
        <dbReference type="ARBA" id="ARBA00022729"/>
    </source>
</evidence>
<protein>
    <submittedName>
        <fullName evidence="6">Substrate-binding domain-containing protein</fullName>
    </submittedName>
</protein>
<evidence type="ECO:0000256" key="4">
    <source>
        <dbReference type="SAM" id="SignalP"/>
    </source>
</evidence>
<dbReference type="PANTHER" id="PTHR46847">
    <property type="entry name" value="D-ALLOSE-BINDING PERIPLASMIC PROTEIN-RELATED"/>
    <property type="match status" value="1"/>
</dbReference>
<gene>
    <name evidence="6" type="ORF">NGM99_01615</name>
</gene>
<evidence type="ECO:0000313" key="7">
    <source>
        <dbReference type="Proteomes" id="UP001205906"/>
    </source>
</evidence>
<feature type="signal peptide" evidence="4">
    <location>
        <begin position="1"/>
        <end position="23"/>
    </location>
</feature>
<sequence>MKNWMKAGLAALAGALLATAAHAQDKTYTIALSNGWVGSEWRTQMIQEAEAAAKAWADKGVTVNVVVQSKNVDVNGQIADIRNFIGQGVNAIIINPNSPTAFNPTFAQAKAAGIPVFAVDGEVTSKDAIFVGIDQKQFASLSTQWLVDTLGGKGEIVAINGIAGHPANQARVEGFKSVVEKYPDIKVVNEANADWDNAKSQQVTQTLLATYPNLAGIWTQDGQADGVWKALSAANKTNLPTTGDLRKSFVKQWVDGKWNAAVSANPPGVMATALNVAVLMLEGNKLKDGVLKGPNGNSLYVDTYLVSNANLEKAVKDLEPKPDTDVISFTVSPDELKTLFFQ</sequence>
<keyword evidence="3 4" id="KW-0732">Signal</keyword>
<evidence type="ECO:0000313" key="6">
    <source>
        <dbReference type="EMBL" id="MCO6048486.1"/>
    </source>
</evidence>
<dbReference type="Proteomes" id="UP001205906">
    <property type="component" value="Unassembled WGS sequence"/>
</dbReference>
<name>A0ABT1C3B2_9HYPH</name>
<evidence type="ECO:0000256" key="1">
    <source>
        <dbReference type="ARBA" id="ARBA00004196"/>
    </source>
</evidence>
<dbReference type="PANTHER" id="PTHR46847:SF3">
    <property type="entry name" value="GALACTOFURANOSE-BINDING PROTEIN YTFQ"/>
    <property type="match status" value="1"/>
</dbReference>
<dbReference type="Gene3D" id="3.40.50.2300">
    <property type="match status" value="2"/>
</dbReference>
<dbReference type="RefSeq" id="WP_252815296.1">
    <property type="nucleotide sequence ID" value="NZ_JAMXQS010000001.1"/>
</dbReference>
<comment type="similarity">
    <text evidence="2">Belongs to the bacterial solute-binding protein 2 family.</text>
</comment>
<evidence type="ECO:0000256" key="2">
    <source>
        <dbReference type="ARBA" id="ARBA00007639"/>
    </source>
</evidence>